<evidence type="ECO:0000313" key="3">
    <source>
        <dbReference type="Proteomes" id="UP001153076"/>
    </source>
</evidence>
<organism evidence="2 3">
    <name type="scientific">Carnegiea gigantea</name>
    <dbReference type="NCBI Taxonomy" id="171969"/>
    <lineage>
        <taxon>Eukaryota</taxon>
        <taxon>Viridiplantae</taxon>
        <taxon>Streptophyta</taxon>
        <taxon>Embryophyta</taxon>
        <taxon>Tracheophyta</taxon>
        <taxon>Spermatophyta</taxon>
        <taxon>Magnoliopsida</taxon>
        <taxon>eudicotyledons</taxon>
        <taxon>Gunneridae</taxon>
        <taxon>Pentapetalae</taxon>
        <taxon>Caryophyllales</taxon>
        <taxon>Cactineae</taxon>
        <taxon>Cactaceae</taxon>
        <taxon>Cactoideae</taxon>
        <taxon>Echinocereeae</taxon>
        <taxon>Carnegiea</taxon>
    </lineage>
</organism>
<proteinExistence type="predicted"/>
<reference evidence="2" key="1">
    <citation type="submission" date="2022-04" db="EMBL/GenBank/DDBJ databases">
        <title>Carnegiea gigantea Genome sequencing and assembly v2.</title>
        <authorList>
            <person name="Copetti D."/>
            <person name="Sanderson M.J."/>
            <person name="Burquez A."/>
            <person name="Wojciechowski M.F."/>
        </authorList>
    </citation>
    <scope>NUCLEOTIDE SEQUENCE</scope>
    <source>
        <strain evidence="2">SGP5-SGP5p</strain>
        <tissue evidence="2">Aerial part</tissue>
    </source>
</reference>
<evidence type="ECO:0000256" key="1">
    <source>
        <dbReference type="SAM" id="Phobius"/>
    </source>
</evidence>
<feature type="transmembrane region" description="Helical" evidence="1">
    <location>
        <begin position="12"/>
        <end position="35"/>
    </location>
</feature>
<dbReference type="InterPro" id="IPR010471">
    <property type="entry name" value="DUF1068"/>
</dbReference>
<dbReference type="PANTHER" id="PTHR32254">
    <property type="entry name" value="EXPRESSED PROTEIN"/>
    <property type="match status" value="1"/>
</dbReference>
<dbReference type="AlphaFoldDB" id="A0A9Q1KZL8"/>
<dbReference type="EMBL" id="JAKOGI010000002">
    <property type="protein sequence ID" value="KAJ8452855.1"/>
    <property type="molecule type" value="Genomic_DNA"/>
</dbReference>
<comment type="caution">
    <text evidence="2">The sequence shown here is derived from an EMBL/GenBank/DDBJ whole genome shotgun (WGS) entry which is preliminary data.</text>
</comment>
<dbReference type="PANTHER" id="PTHR32254:SF3">
    <property type="entry name" value="EXPRESSED PROTEIN-RELATED"/>
    <property type="match status" value="1"/>
</dbReference>
<keyword evidence="1" id="KW-0812">Transmembrane</keyword>
<evidence type="ECO:0000313" key="2">
    <source>
        <dbReference type="EMBL" id="KAJ8452855.1"/>
    </source>
</evidence>
<accession>A0A9Q1KZL8</accession>
<dbReference type="OrthoDB" id="1898954at2759"/>
<protein>
    <submittedName>
        <fullName evidence="2">Uncharacterized protein</fullName>
    </submittedName>
</protein>
<sequence length="196" mass="22397">MLGASRQSGGICLRCCLSLFAIALTVCLLGPALYWKLKKGTMLGHRHSSISCPPCICDCPPPLSILKIVPGNPSIFCPILHYFSHQLKWFGQPINRRDDPELQEEMQKQYAELLIEELKLQEIVASEQMRHMNATYRVARRVASQYQREVEKCTVATETCEEAREHAEALLRKGMKQALLWEQRAHTMGWEENESL</sequence>
<dbReference type="Pfam" id="PF06364">
    <property type="entry name" value="DUF1068"/>
    <property type="match status" value="2"/>
</dbReference>
<gene>
    <name evidence="2" type="ORF">Cgig2_014618</name>
</gene>
<dbReference type="Proteomes" id="UP001153076">
    <property type="component" value="Unassembled WGS sequence"/>
</dbReference>
<keyword evidence="3" id="KW-1185">Reference proteome</keyword>
<name>A0A9Q1KZL8_9CARY</name>
<keyword evidence="1" id="KW-1133">Transmembrane helix</keyword>
<keyword evidence="1" id="KW-0472">Membrane</keyword>